<dbReference type="AlphaFoldDB" id="A0A5B8Z204"/>
<evidence type="ECO:0000256" key="14">
    <source>
        <dbReference type="SAM" id="Phobius"/>
    </source>
</evidence>
<dbReference type="SUPFAM" id="SSF47384">
    <property type="entry name" value="Homodimeric domain of signal transducing histidine kinase"/>
    <property type="match status" value="1"/>
</dbReference>
<evidence type="ECO:0000313" key="17">
    <source>
        <dbReference type="Proteomes" id="UP000321555"/>
    </source>
</evidence>
<evidence type="ECO:0000256" key="1">
    <source>
        <dbReference type="ARBA" id="ARBA00000085"/>
    </source>
</evidence>
<keyword evidence="17" id="KW-1185">Reference proteome</keyword>
<dbReference type="OrthoDB" id="9780718at2"/>
<evidence type="ECO:0000256" key="2">
    <source>
        <dbReference type="ARBA" id="ARBA00004651"/>
    </source>
</evidence>
<keyword evidence="10" id="KW-0067">ATP-binding</keyword>
<dbReference type="STRING" id="1742359.GCA_001439625_04097"/>
<evidence type="ECO:0000256" key="12">
    <source>
        <dbReference type="ARBA" id="ARBA00023012"/>
    </source>
</evidence>
<feature type="domain" description="Histidine kinase" evidence="15">
    <location>
        <begin position="228"/>
        <end position="438"/>
    </location>
</feature>
<keyword evidence="11 14" id="KW-1133">Transmembrane helix</keyword>
<keyword evidence="7 14" id="KW-0812">Transmembrane</keyword>
<evidence type="ECO:0000259" key="15">
    <source>
        <dbReference type="PROSITE" id="PS50109"/>
    </source>
</evidence>
<keyword evidence="12" id="KW-0902">Two-component regulatory system</keyword>
<keyword evidence="4" id="KW-1003">Cell membrane</keyword>
<dbReference type="Gene3D" id="6.10.340.10">
    <property type="match status" value="1"/>
</dbReference>
<evidence type="ECO:0000256" key="8">
    <source>
        <dbReference type="ARBA" id="ARBA00022741"/>
    </source>
</evidence>
<evidence type="ECO:0000256" key="6">
    <source>
        <dbReference type="ARBA" id="ARBA00022679"/>
    </source>
</evidence>
<protein>
    <recommendedName>
        <fullName evidence="3">histidine kinase</fullName>
        <ecNumber evidence="3">2.7.13.3</ecNumber>
    </recommendedName>
</protein>
<reference evidence="17" key="1">
    <citation type="submission" date="2019-08" db="EMBL/GenBank/DDBJ databases">
        <authorList>
            <person name="Zheng X."/>
        </authorList>
    </citation>
    <scope>NUCLEOTIDE SEQUENCE [LARGE SCALE GENOMIC DNA]</scope>
    <source>
        <strain evidence="17">FJAT-25496</strain>
    </source>
</reference>
<dbReference type="GO" id="GO:0005886">
    <property type="term" value="C:plasma membrane"/>
    <property type="evidence" value="ECO:0007669"/>
    <property type="project" value="UniProtKB-SubCell"/>
</dbReference>
<keyword evidence="6" id="KW-0808">Transferase</keyword>
<dbReference type="RefSeq" id="WP_057775019.1">
    <property type="nucleotide sequence ID" value="NZ_CP042593.1"/>
</dbReference>
<dbReference type="CDD" id="cd00082">
    <property type="entry name" value="HisKA"/>
    <property type="match status" value="1"/>
</dbReference>
<dbReference type="PANTHER" id="PTHR45528:SF1">
    <property type="entry name" value="SENSOR HISTIDINE KINASE CPXA"/>
    <property type="match status" value="1"/>
</dbReference>
<name>A0A5B8Z204_CYTDA</name>
<dbReference type="SMART" id="SM00388">
    <property type="entry name" value="HisKA"/>
    <property type="match status" value="1"/>
</dbReference>
<dbReference type="FunFam" id="1.10.287.130:FF:000001">
    <property type="entry name" value="Two-component sensor histidine kinase"/>
    <property type="match status" value="1"/>
</dbReference>
<dbReference type="InterPro" id="IPR036890">
    <property type="entry name" value="HATPase_C_sf"/>
</dbReference>
<dbReference type="InterPro" id="IPR005467">
    <property type="entry name" value="His_kinase_dom"/>
</dbReference>
<gene>
    <name evidence="16" type="ORF">FSZ17_06345</name>
</gene>
<keyword evidence="9 16" id="KW-0418">Kinase</keyword>
<dbReference type="Pfam" id="PF00512">
    <property type="entry name" value="HisKA"/>
    <property type="match status" value="1"/>
</dbReference>
<comment type="subcellular location">
    <subcellularLocation>
        <location evidence="2">Cell membrane</location>
        <topology evidence="2">Multi-pass membrane protein</topology>
    </subcellularLocation>
</comment>
<feature type="transmembrane region" description="Helical" evidence="14">
    <location>
        <begin position="6"/>
        <end position="30"/>
    </location>
</feature>
<dbReference type="Pfam" id="PF02518">
    <property type="entry name" value="HATPase_c"/>
    <property type="match status" value="1"/>
</dbReference>
<organism evidence="16 17">
    <name type="scientific">Cytobacillus dafuensis</name>
    <name type="common">Bacillus dafuensis</name>
    <dbReference type="NCBI Taxonomy" id="1742359"/>
    <lineage>
        <taxon>Bacteria</taxon>
        <taxon>Bacillati</taxon>
        <taxon>Bacillota</taxon>
        <taxon>Bacilli</taxon>
        <taxon>Bacillales</taxon>
        <taxon>Bacillaceae</taxon>
        <taxon>Cytobacillus</taxon>
    </lineage>
</organism>
<evidence type="ECO:0000256" key="11">
    <source>
        <dbReference type="ARBA" id="ARBA00022989"/>
    </source>
</evidence>
<dbReference type="InterPro" id="IPR036097">
    <property type="entry name" value="HisK_dim/P_sf"/>
</dbReference>
<keyword evidence="5" id="KW-0597">Phosphoprotein</keyword>
<evidence type="ECO:0000256" key="13">
    <source>
        <dbReference type="ARBA" id="ARBA00023136"/>
    </source>
</evidence>
<dbReference type="Gene3D" id="1.10.287.130">
    <property type="match status" value="1"/>
</dbReference>
<proteinExistence type="predicted"/>
<dbReference type="SUPFAM" id="SSF55874">
    <property type="entry name" value="ATPase domain of HSP90 chaperone/DNA topoisomerase II/histidine kinase"/>
    <property type="match status" value="1"/>
</dbReference>
<dbReference type="InterPro" id="IPR004358">
    <property type="entry name" value="Sig_transdc_His_kin-like_C"/>
</dbReference>
<dbReference type="EC" id="2.7.13.3" evidence="3"/>
<evidence type="ECO:0000313" key="16">
    <source>
        <dbReference type="EMBL" id="QED46918.1"/>
    </source>
</evidence>
<accession>A0A5B8Z204</accession>
<comment type="catalytic activity">
    <reaction evidence="1">
        <text>ATP + protein L-histidine = ADP + protein N-phospho-L-histidine.</text>
        <dbReference type="EC" id="2.7.13.3"/>
    </reaction>
</comment>
<evidence type="ECO:0000256" key="10">
    <source>
        <dbReference type="ARBA" id="ARBA00022840"/>
    </source>
</evidence>
<evidence type="ECO:0000256" key="7">
    <source>
        <dbReference type="ARBA" id="ARBA00022692"/>
    </source>
</evidence>
<dbReference type="PANTHER" id="PTHR45528">
    <property type="entry name" value="SENSOR HISTIDINE KINASE CPXA"/>
    <property type="match status" value="1"/>
</dbReference>
<dbReference type="GO" id="GO:0005524">
    <property type="term" value="F:ATP binding"/>
    <property type="evidence" value="ECO:0007669"/>
    <property type="project" value="UniProtKB-KW"/>
</dbReference>
<evidence type="ECO:0000256" key="3">
    <source>
        <dbReference type="ARBA" id="ARBA00012438"/>
    </source>
</evidence>
<dbReference type="Gene3D" id="3.30.565.10">
    <property type="entry name" value="Histidine kinase-like ATPase, C-terminal domain"/>
    <property type="match status" value="1"/>
</dbReference>
<sequence>MKLLNQINIAFAFLIIFLFIIMFLLMNNLFETILEENQRGKMREQAEAALTLQPEMETKPVESSEVVFFPSSMSIPSVKDKHEQEQLKVELAENAEKIVESGQSSWIGKDDKYLIETIENYDSSAKPIIIASSISPLKKIQYDFMTKMFIIFVIGLIFALCLSFFITRKIIKPLHLLQTELNKVKERRFSDVCLIKANGEVGTIADCVYELAQELDIYHHSQKEFLQNASHELKTPIMNIQGYAEGIRDEVFTGEKATKGLEIMIGECSRMKRMITEMLLLAKLESDKNVFKLQKVNINFLLKEVIEKLQLLANQHQVELEIVHQEGTDSFLYVDEDKLLQALLNIVSNGIRHAHNKVSITMETLTSNIMIKIKDDGEGIDEAIFPLIFHRFIKGKNGENGLGLAISRAIIERSNGKIQVENQNEGGATFQVTLPFIK</sequence>
<evidence type="ECO:0000256" key="4">
    <source>
        <dbReference type="ARBA" id="ARBA00022475"/>
    </source>
</evidence>
<dbReference type="EMBL" id="CP042593">
    <property type="protein sequence ID" value="QED46918.1"/>
    <property type="molecule type" value="Genomic_DNA"/>
</dbReference>
<dbReference type="PROSITE" id="PS50109">
    <property type="entry name" value="HIS_KIN"/>
    <property type="match status" value="1"/>
</dbReference>
<keyword evidence="13 14" id="KW-0472">Membrane</keyword>
<evidence type="ECO:0000256" key="5">
    <source>
        <dbReference type="ARBA" id="ARBA00022553"/>
    </source>
</evidence>
<dbReference type="Proteomes" id="UP000321555">
    <property type="component" value="Chromosome"/>
</dbReference>
<dbReference type="InterPro" id="IPR050398">
    <property type="entry name" value="HssS/ArlS-like"/>
</dbReference>
<dbReference type="KEGG" id="bda:FSZ17_06345"/>
<dbReference type="PRINTS" id="PR00344">
    <property type="entry name" value="BCTRLSENSOR"/>
</dbReference>
<dbReference type="SMART" id="SM00387">
    <property type="entry name" value="HATPase_c"/>
    <property type="match status" value="1"/>
</dbReference>
<keyword evidence="8" id="KW-0547">Nucleotide-binding</keyword>
<dbReference type="InterPro" id="IPR003661">
    <property type="entry name" value="HisK_dim/P_dom"/>
</dbReference>
<feature type="transmembrane region" description="Helical" evidence="14">
    <location>
        <begin position="148"/>
        <end position="166"/>
    </location>
</feature>
<dbReference type="GO" id="GO:0000155">
    <property type="term" value="F:phosphorelay sensor kinase activity"/>
    <property type="evidence" value="ECO:0007669"/>
    <property type="project" value="InterPro"/>
</dbReference>
<evidence type="ECO:0000256" key="9">
    <source>
        <dbReference type="ARBA" id="ARBA00022777"/>
    </source>
</evidence>
<dbReference type="InterPro" id="IPR003594">
    <property type="entry name" value="HATPase_dom"/>
</dbReference>